<dbReference type="Proteomes" id="UP000074119">
    <property type="component" value="Chromosome"/>
</dbReference>
<reference evidence="1 2" key="1">
    <citation type="submission" date="2015-12" db="EMBL/GenBank/DDBJ databases">
        <authorList>
            <person name="Shamseldin A."/>
            <person name="Moawad H."/>
            <person name="Abd El-Rahim W.M."/>
            <person name="Sadowsky M.J."/>
        </authorList>
    </citation>
    <scope>NUCLEOTIDE SEQUENCE [LARGE SCALE GENOMIC DNA]</scope>
    <source>
        <strain evidence="1 2">SM2</strain>
    </source>
</reference>
<dbReference type="STRING" id="1470434.AZF00_15600"/>
<evidence type="ECO:0000313" key="1">
    <source>
        <dbReference type="EMBL" id="AMO69633.1"/>
    </source>
</evidence>
<evidence type="ECO:0000313" key="2">
    <source>
        <dbReference type="Proteomes" id="UP000074119"/>
    </source>
</evidence>
<name>A0A127M8P4_9GAMM</name>
<protein>
    <submittedName>
        <fullName evidence="1">Uncharacterized protein</fullName>
    </submittedName>
</protein>
<dbReference type="EMBL" id="CP014544">
    <property type="protein sequence ID" value="AMO69633.1"/>
    <property type="molecule type" value="Genomic_DNA"/>
</dbReference>
<dbReference type="KEGG" id="zal:AZF00_15600"/>
<accession>A0A127M8P4</accession>
<gene>
    <name evidence="1" type="ORF">AZF00_15600</name>
</gene>
<dbReference type="RefSeq" id="WP_008251944.1">
    <property type="nucleotide sequence ID" value="NZ_CP014544.1"/>
</dbReference>
<dbReference type="AlphaFoldDB" id="A0A127M8P4"/>
<sequence length="76" mass="8416">MISQAKNKLLAKYRTRIREGAITNAKKQLAMKGITPGELGADELEILVHDEEIKLRGKLRNYSLAALIAALTLGHF</sequence>
<organism evidence="1 2">
    <name type="scientific">Zhongshania aliphaticivorans</name>
    <dbReference type="NCBI Taxonomy" id="1470434"/>
    <lineage>
        <taxon>Bacteria</taxon>
        <taxon>Pseudomonadati</taxon>
        <taxon>Pseudomonadota</taxon>
        <taxon>Gammaproteobacteria</taxon>
        <taxon>Cellvibrionales</taxon>
        <taxon>Spongiibacteraceae</taxon>
        <taxon>Zhongshania</taxon>
    </lineage>
</organism>
<proteinExistence type="predicted"/>